<feature type="region of interest" description="Disordered" evidence="1">
    <location>
        <begin position="128"/>
        <end position="155"/>
    </location>
</feature>
<dbReference type="EMBL" id="AVOT02000342">
    <property type="protein sequence ID" value="MBW0462401.1"/>
    <property type="molecule type" value="Genomic_DNA"/>
</dbReference>
<evidence type="ECO:0000256" key="1">
    <source>
        <dbReference type="SAM" id="MobiDB-lite"/>
    </source>
</evidence>
<evidence type="ECO:0000313" key="3">
    <source>
        <dbReference type="Proteomes" id="UP000765509"/>
    </source>
</evidence>
<accession>A0A9Q3GD09</accession>
<evidence type="ECO:0000313" key="2">
    <source>
        <dbReference type="EMBL" id="MBW0462401.1"/>
    </source>
</evidence>
<name>A0A9Q3GD09_9BASI</name>
<sequence>MHIYPLNRIKNQLEELLESRTIQIAEIEETRLAEAEKLTDSRNKSVQYLDKKMEYKLRNFLEPWDLVLVYNNPLESQWFLLFKNHWNGPYRVINQINNEPYELEELDGTKNTRTFSASHIKSVYPRGKIVQSSSESENESSEQIEAEEPILERKE</sequence>
<comment type="caution">
    <text evidence="2">The sequence shown here is derived from an EMBL/GenBank/DDBJ whole genome shotgun (WGS) entry which is preliminary data.</text>
</comment>
<reference evidence="2" key="1">
    <citation type="submission" date="2021-03" db="EMBL/GenBank/DDBJ databases">
        <title>Draft genome sequence of rust myrtle Austropuccinia psidii MF-1, a brazilian biotype.</title>
        <authorList>
            <person name="Quecine M.C."/>
            <person name="Pachon D.M.R."/>
            <person name="Bonatelli M.L."/>
            <person name="Correr F.H."/>
            <person name="Franceschini L.M."/>
            <person name="Leite T.F."/>
            <person name="Margarido G.R.A."/>
            <person name="Almeida C.A."/>
            <person name="Ferrarezi J.A."/>
            <person name="Labate C.A."/>
        </authorList>
    </citation>
    <scope>NUCLEOTIDE SEQUENCE</scope>
    <source>
        <strain evidence="2">MF-1</strain>
    </source>
</reference>
<keyword evidence="3" id="KW-1185">Reference proteome</keyword>
<dbReference type="AlphaFoldDB" id="A0A9Q3GD09"/>
<protein>
    <submittedName>
        <fullName evidence="2">Uncharacterized protein</fullName>
    </submittedName>
</protein>
<proteinExistence type="predicted"/>
<feature type="compositionally biased region" description="Acidic residues" evidence="1">
    <location>
        <begin position="136"/>
        <end position="149"/>
    </location>
</feature>
<dbReference type="Proteomes" id="UP000765509">
    <property type="component" value="Unassembled WGS sequence"/>
</dbReference>
<gene>
    <name evidence="2" type="ORF">O181_002116</name>
</gene>
<organism evidence="2 3">
    <name type="scientific">Austropuccinia psidii MF-1</name>
    <dbReference type="NCBI Taxonomy" id="1389203"/>
    <lineage>
        <taxon>Eukaryota</taxon>
        <taxon>Fungi</taxon>
        <taxon>Dikarya</taxon>
        <taxon>Basidiomycota</taxon>
        <taxon>Pucciniomycotina</taxon>
        <taxon>Pucciniomycetes</taxon>
        <taxon>Pucciniales</taxon>
        <taxon>Sphaerophragmiaceae</taxon>
        <taxon>Austropuccinia</taxon>
    </lineage>
</organism>
<dbReference type="OrthoDB" id="2505904at2759"/>